<feature type="transmembrane region" description="Helical" evidence="8">
    <location>
        <begin position="60"/>
        <end position="78"/>
    </location>
</feature>
<protein>
    <submittedName>
        <fullName evidence="10">Undecaprenyl-phosphate galactose phosphotransferase, WbaP/exopolysaccharide biosynthesis polyprenyl glycosylphosphotransferase</fullName>
    </submittedName>
</protein>
<organism evidence="10 11">
    <name type="scientific">Micromonospora siamensis</name>
    <dbReference type="NCBI Taxonomy" id="299152"/>
    <lineage>
        <taxon>Bacteria</taxon>
        <taxon>Bacillati</taxon>
        <taxon>Actinomycetota</taxon>
        <taxon>Actinomycetes</taxon>
        <taxon>Micromonosporales</taxon>
        <taxon>Micromonosporaceae</taxon>
        <taxon>Micromonospora</taxon>
    </lineage>
</organism>
<keyword evidence="4 8" id="KW-0812">Transmembrane</keyword>
<dbReference type="PANTHER" id="PTHR30576">
    <property type="entry name" value="COLANIC BIOSYNTHESIS UDP-GLUCOSE LIPID CARRIER TRANSFERASE"/>
    <property type="match status" value="1"/>
</dbReference>
<dbReference type="Proteomes" id="UP000198210">
    <property type="component" value="Chromosome I"/>
</dbReference>
<feature type="region of interest" description="Disordered" evidence="7">
    <location>
        <begin position="1"/>
        <end position="23"/>
    </location>
</feature>
<evidence type="ECO:0000256" key="5">
    <source>
        <dbReference type="ARBA" id="ARBA00022989"/>
    </source>
</evidence>
<evidence type="ECO:0000313" key="11">
    <source>
        <dbReference type="Proteomes" id="UP000198210"/>
    </source>
</evidence>
<evidence type="ECO:0000256" key="1">
    <source>
        <dbReference type="ARBA" id="ARBA00004141"/>
    </source>
</evidence>
<evidence type="ECO:0000256" key="8">
    <source>
        <dbReference type="SAM" id="Phobius"/>
    </source>
</evidence>
<evidence type="ECO:0000256" key="3">
    <source>
        <dbReference type="ARBA" id="ARBA00022679"/>
    </source>
</evidence>
<dbReference type="NCBIfam" id="TIGR03025">
    <property type="entry name" value="EPS_sugtrans"/>
    <property type="match status" value="1"/>
</dbReference>
<feature type="transmembrane region" description="Helical" evidence="8">
    <location>
        <begin position="131"/>
        <end position="148"/>
    </location>
</feature>
<feature type="transmembrane region" description="Helical" evidence="8">
    <location>
        <begin position="90"/>
        <end position="110"/>
    </location>
</feature>
<keyword evidence="6 8" id="KW-0472">Membrane</keyword>
<feature type="transmembrane region" description="Helical" evidence="8">
    <location>
        <begin position="331"/>
        <end position="353"/>
    </location>
</feature>
<dbReference type="InterPro" id="IPR017475">
    <property type="entry name" value="EPS_sugar_tfrase"/>
</dbReference>
<evidence type="ECO:0000256" key="7">
    <source>
        <dbReference type="SAM" id="MobiDB-lite"/>
    </source>
</evidence>
<comment type="similarity">
    <text evidence="2">Belongs to the bacterial sugar transferase family.</text>
</comment>
<dbReference type="Gene3D" id="3.40.50.720">
    <property type="entry name" value="NAD(P)-binding Rossmann-like Domain"/>
    <property type="match status" value="1"/>
</dbReference>
<name>A0A1C5JY76_9ACTN</name>
<proteinExistence type="inferred from homology"/>
<sequence>MLRSHPPRPGTDPGRGGLTKREGRLSTATLLTPSGTSPRSAYEPAGSAARAAQRTYLRNLAVLDTAVLSVAVLAGYLLRFGPTAPSGAEVPYEVVAPGLVLAWLVSLRAMRCYDDRVLGYGAEEYRRVSAASLRLAGGVAIAGYIAEVGVSRGFLAYTFALGTVGLEVARFGARKWLHRARSRGAGWSRKVLVVGDTAHVLELVHTLRREPYAGYQVVGACIPDALLAPVPQRLDDVPVVGSFRGIPEAATAIGADTVAVTASGELTAARLRRLGWQLEGTGVDLVVAPALTDVAGPRIHTRPVAGLPLIHVEAPEFRGARKLVKGLVDRAAAALALALLMPLIAVICLAVKLDSRGPVLFRQVRVGQGGREFGVFKFRTMVVNADALLAELAARNETDGLMFKMRDDPRVTRVGRLLRKWSLDELPQLVNVLLGQMSLVGPRPPLPSEVARYDGDVARRLLVKPGMTGLWQVSGRSDLSWEDGIRLDLYYVENWSLAADLTILWKTVGAVVQGRGAY</sequence>
<dbReference type="AlphaFoldDB" id="A0A1C5JY76"/>
<evidence type="ECO:0000256" key="4">
    <source>
        <dbReference type="ARBA" id="ARBA00022692"/>
    </source>
</evidence>
<keyword evidence="11" id="KW-1185">Reference proteome</keyword>
<feature type="domain" description="Bacterial sugar transferase" evidence="9">
    <location>
        <begin position="325"/>
        <end position="512"/>
    </location>
</feature>
<dbReference type="InterPro" id="IPR003362">
    <property type="entry name" value="Bact_transf"/>
</dbReference>
<keyword evidence="5 8" id="KW-1133">Transmembrane helix</keyword>
<dbReference type="GO" id="GO:0016020">
    <property type="term" value="C:membrane"/>
    <property type="evidence" value="ECO:0007669"/>
    <property type="project" value="UniProtKB-SubCell"/>
</dbReference>
<evidence type="ECO:0000256" key="6">
    <source>
        <dbReference type="ARBA" id="ARBA00023136"/>
    </source>
</evidence>
<dbReference type="Pfam" id="PF13727">
    <property type="entry name" value="CoA_binding_3"/>
    <property type="match status" value="1"/>
</dbReference>
<evidence type="ECO:0000259" key="9">
    <source>
        <dbReference type="Pfam" id="PF02397"/>
    </source>
</evidence>
<dbReference type="Pfam" id="PF02397">
    <property type="entry name" value="Bac_transf"/>
    <property type="match status" value="1"/>
</dbReference>
<comment type="subcellular location">
    <subcellularLocation>
        <location evidence="1">Membrane</location>
        <topology evidence="1">Multi-pass membrane protein</topology>
    </subcellularLocation>
</comment>
<dbReference type="PANTHER" id="PTHR30576:SF10">
    <property type="entry name" value="SLL5057 PROTEIN"/>
    <property type="match status" value="1"/>
</dbReference>
<feature type="transmembrane region" description="Helical" evidence="8">
    <location>
        <begin position="154"/>
        <end position="173"/>
    </location>
</feature>
<keyword evidence="3 10" id="KW-0808">Transferase</keyword>
<dbReference type="EMBL" id="LT607751">
    <property type="protein sequence ID" value="SCG75520.1"/>
    <property type="molecule type" value="Genomic_DNA"/>
</dbReference>
<evidence type="ECO:0000256" key="2">
    <source>
        <dbReference type="ARBA" id="ARBA00006464"/>
    </source>
</evidence>
<dbReference type="GO" id="GO:0016780">
    <property type="term" value="F:phosphotransferase activity, for other substituted phosphate groups"/>
    <property type="evidence" value="ECO:0007669"/>
    <property type="project" value="TreeGrafter"/>
</dbReference>
<gene>
    <name evidence="10" type="ORF">GA0074704_5187</name>
</gene>
<evidence type="ECO:0000313" key="10">
    <source>
        <dbReference type="EMBL" id="SCG75520.1"/>
    </source>
</evidence>
<accession>A0A1C5JY76</accession>
<reference evidence="10 11" key="1">
    <citation type="submission" date="2016-06" db="EMBL/GenBank/DDBJ databases">
        <authorList>
            <person name="Kjaerup R.B."/>
            <person name="Dalgaard T.S."/>
            <person name="Juul-Madsen H.R."/>
        </authorList>
    </citation>
    <scope>NUCLEOTIDE SEQUENCE [LARGE SCALE GENOMIC DNA]</scope>
    <source>
        <strain evidence="10 11">DSM 45097</strain>
    </source>
</reference>